<dbReference type="PROSITE" id="PS50850">
    <property type="entry name" value="MFS"/>
    <property type="match status" value="1"/>
</dbReference>
<evidence type="ECO:0000256" key="4">
    <source>
        <dbReference type="ARBA" id="ARBA00022989"/>
    </source>
</evidence>
<feature type="transmembrane region" description="Helical" evidence="7">
    <location>
        <begin position="596"/>
        <end position="616"/>
    </location>
</feature>
<evidence type="ECO:0000256" key="3">
    <source>
        <dbReference type="ARBA" id="ARBA00022692"/>
    </source>
</evidence>
<reference evidence="9" key="1">
    <citation type="submission" date="2023-06" db="EMBL/GenBank/DDBJ databases">
        <title>Genome-scale phylogeny and comparative genomics of the fungal order Sordariales.</title>
        <authorList>
            <consortium name="Lawrence Berkeley National Laboratory"/>
            <person name="Hensen N."/>
            <person name="Bonometti L."/>
            <person name="Westerberg I."/>
            <person name="Brannstrom I.O."/>
            <person name="Guillou S."/>
            <person name="Cros-Aarteil S."/>
            <person name="Calhoun S."/>
            <person name="Haridas S."/>
            <person name="Kuo A."/>
            <person name="Mondo S."/>
            <person name="Pangilinan J."/>
            <person name="Riley R."/>
            <person name="LaButti K."/>
            <person name="Andreopoulos B."/>
            <person name="Lipzen A."/>
            <person name="Chen C."/>
            <person name="Yanf M."/>
            <person name="Daum C."/>
            <person name="Ng V."/>
            <person name="Clum A."/>
            <person name="Steindorff A."/>
            <person name="Ohm R."/>
            <person name="Martin F."/>
            <person name="Silar P."/>
            <person name="Natvig D."/>
            <person name="Lalanne C."/>
            <person name="Gautier V."/>
            <person name="Ament-velasquez S.L."/>
            <person name="Kruys A."/>
            <person name="Hutchinson M.I."/>
            <person name="Powell A.J."/>
            <person name="Barry K."/>
            <person name="Miller A.N."/>
            <person name="Grigoriev I.V."/>
            <person name="Debuchy R."/>
            <person name="Gladieux P."/>
            <person name="Thoren M.H."/>
            <person name="Johannesson H."/>
        </authorList>
    </citation>
    <scope>NUCLEOTIDE SEQUENCE</scope>
    <source>
        <strain evidence="9">SMH3391-2</strain>
    </source>
</reference>
<dbReference type="SUPFAM" id="SSF103473">
    <property type="entry name" value="MFS general substrate transporter"/>
    <property type="match status" value="1"/>
</dbReference>
<keyword evidence="2" id="KW-0813">Transport</keyword>
<evidence type="ECO:0000313" key="10">
    <source>
        <dbReference type="Proteomes" id="UP001174934"/>
    </source>
</evidence>
<comment type="subcellular location">
    <subcellularLocation>
        <location evidence="1">Membrane</location>
        <topology evidence="1">Multi-pass membrane protein</topology>
    </subcellularLocation>
</comment>
<dbReference type="InterPro" id="IPR036259">
    <property type="entry name" value="MFS_trans_sf"/>
</dbReference>
<evidence type="ECO:0000256" key="2">
    <source>
        <dbReference type="ARBA" id="ARBA00022448"/>
    </source>
</evidence>
<dbReference type="Proteomes" id="UP001174934">
    <property type="component" value="Unassembled WGS sequence"/>
</dbReference>
<dbReference type="GO" id="GO:0022857">
    <property type="term" value="F:transmembrane transporter activity"/>
    <property type="evidence" value="ECO:0007669"/>
    <property type="project" value="InterPro"/>
</dbReference>
<dbReference type="PANTHER" id="PTHR23504">
    <property type="entry name" value="MAJOR FACILITATOR SUPERFAMILY DOMAIN-CONTAINING PROTEIN 10"/>
    <property type="match status" value="1"/>
</dbReference>
<dbReference type="GO" id="GO:0016020">
    <property type="term" value="C:membrane"/>
    <property type="evidence" value="ECO:0007669"/>
    <property type="project" value="UniProtKB-SubCell"/>
</dbReference>
<feature type="domain" description="Major facilitator superfamily (MFS) profile" evidence="8">
    <location>
        <begin position="107"/>
        <end position="620"/>
    </location>
</feature>
<dbReference type="PANTHER" id="PTHR23504:SF6">
    <property type="entry name" value="MULTIDRUG TRANSPORTER, PUTATIVE (AFU_ORTHOLOGUE AFUA_4G08740)-RELATED"/>
    <property type="match status" value="1"/>
</dbReference>
<dbReference type="AlphaFoldDB" id="A0AA39WGK5"/>
<dbReference type="InterPro" id="IPR020846">
    <property type="entry name" value="MFS_dom"/>
</dbReference>
<feature type="transmembrane region" description="Helical" evidence="7">
    <location>
        <begin position="180"/>
        <end position="200"/>
    </location>
</feature>
<dbReference type="Pfam" id="PF07690">
    <property type="entry name" value="MFS_1"/>
    <property type="match status" value="1"/>
</dbReference>
<evidence type="ECO:0000256" key="7">
    <source>
        <dbReference type="SAM" id="Phobius"/>
    </source>
</evidence>
<keyword evidence="10" id="KW-1185">Reference proteome</keyword>
<keyword evidence="3 7" id="KW-0812">Transmembrane</keyword>
<dbReference type="CDD" id="cd17330">
    <property type="entry name" value="MFS_SLC46_TetA_like"/>
    <property type="match status" value="1"/>
</dbReference>
<sequence length="632" mass="69125">MKGLRNGEEGALAASAEPHPEMSPLLSGQSSSSGSSNINYNDNNDATLVGVNARFEHNRPNAISSSGMGVPSPHLAALSLETALPRPSNAVADAKSVSWSDLPKKRQLFVITLARLSEPLVQTSLQAYMFYQLKWFDPTLPDSVISSQAGILHASFTAAQFLTAMVWGRVADDSRFGRKTVLLIGLGGTLISCVGFGFSTTFWQALIFRSIGGITNGNVGVLRTMVSETVREKKYQSRAFLLLPMTFNIGVIIGPVLGGILSDPAGSYPNLFGHIEFFRRFPYATPNLLSAFFLLCAMTGVWLCLEETLDSRLEVRDYGIELGHKLWACFTRRRPESANYAPLPSLDRDVEVELSPSVADSNHSPASDNIKSKTKTTRRRYTQRLPFRSIFTRNVVFTFMSSFVLAFHVGTFNSLWFVFLSTPVHDPSKPPESPDALTRRLPFIFTGGMGLQPREVGMAMAILGVLGISLQLVVYPWLSARLGTVRSWRLFLYCFPITYFLLPFLSLVPSDSAPPSPKDGIQVWVAIASVLVFHVIGRTFALPAQTILVNNCTPHPSVLGTVHGINQTVTSFARTLGPVLCGFLYGLGLARGVVGAVWWGLSGVAVCGTMASWFVWEGDGHEIWLEGDEDDD</sequence>
<keyword evidence="5 7" id="KW-0472">Membrane</keyword>
<feature type="transmembrane region" description="Helical" evidence="7">
    <location>
        <begin position="521"/>
        <end position="541"/>
    </location>
</feature>
<feature type="transmembrane region" description="Helical" evidence="7">
    <location>
        <begin position="281"/>
        <end position="305"/>
    </location>
</feature>
<keyword evidence="4 7" id="KW-1133">Transmembrane helix</keyword>
<dbReference type="InterPro" id="IPR011701">
    <property type="entry name" value="MFS"/>
</dbReference>
<evidence type="ECO:0000256" key="1">
    <source>
        <dbReference type="ARBA" id="ARBA00004141"/>
    </source>
</evidence>
<accession>A0AA39WGK5</accession>
<comment type="caution">
    <text evidence="9">The sequence shown here is derived from an EMBL/GenBank/DDBJ whole genome shotgun (WGS) entry which is preliminary data.</text>
</comment>
<proteinExistence type="predicted"/>
<evidence type="ECO:0000259" key="8">
    <source>
        <dbReference type="PROSITE" id="PS50850"/>
    </source>
</evidence>
<feature type="transmembrane region" description="Helical" evidence="7">
    <location>
        <begin position="238"/>
        <end position="261"/>
    </location>
</feature>
<dbReference type="EMBL" id="JAULSR010000007">
    <property type="protein sequence ID" value="KAK0614970.1"/>
    <property type="molecule type" value="Genomic_DNA"/>
</dbReference>
<feature type="transmembrane region" description="Helical" evidence="7">
    <location>
        <begin position="151"/>
        <end position="168"/>
    </location>
</feature>
<protein>
    <submittedName>
        <fullName evidence="9">Major facilitator superfamily domain-containing protein</fullName>
    </submittedName>
</protein>
<feature type="compositionally biased region" description="Low complexity" evidence="6">
    <location>
        <begin position="23"/>
        <end position="36"/>
    </location>
</feature>
<evidence type="ECO:0000256" key="5">
    <source>
        <dbReference type="ARBA" id="ARBA00023136"/>
    </source>
</evidence>
<name>A0AA39WGK5_9PEZI</name>
<dbReference type="Gene3D" id="1.20.1250.20">
    <property type="entry name" value="MFS general substrate transporter like domains"/>
    <property type="match status" value="1"/>
</dbReference>
<organism evidence="9 10">
    <name type="scientific">Bombardia bombarda</name>
    <dbReference type="NCBI Taxonomy" id="252184"/>
    <lineage>
        <taxon>Eukaryota</taxon>
        <taxon>Fungi</taxon>
        <taxon>Dikarya</taxon>
        <taxon>Ascomycota</taxon>
        <taxon>Pezizomycotina</taxon>
        <taxon>Sordariomycetes</taxon>
        <taxon>Sordariomycetidae</taxon>
        <taxon>Sordariales</taxon>
        <taxon>Lasiosphaeriaceae</taxon>
        <taxon>Bombardia</taxon>
    </lineage>
</organism>
<evidence type="ECO:0000313" key="9">
    <source>
        <dbReference type="EMBL" id="KAK0614970.1"/>
    </source>
</evidence>
<feature type="region of interest" description="Disordered" evidence="6">
    <location>
        <begin position="357"/>
        <end position="377"/>
    </location>
</feature>
<feature type="region of interest" description="Disordered" evidence="6">
    <location>
        <begin position="1"/>
        <end position="41"/>
    </location>
</feature>
<feature type="transmembrane region" description="Helical" evidence="7">
    <location>
        <begin position="456"/>
        <end position="478"/>
    </location>
</feature>
<evidence type="ECO:0000256" key="6">
    <source>
        <dbReference type="SAM" id="MobiDB-lite"/>
    </source>
</evidence>
<feature type="transmembrane region" description="Helical" evidence="7">
    <location>
        <begin position="490"/>
        <end position="509"/>
    </location>
</feature>
<gene>
    <name evidence="9" type="ORF">B0T17DRAFT_540729</name>
</gene>
<feature type="compositionally biased region" description="Polar residues" evidence="6">
    <location>
        <begin position="358"/>
        <end position="369"/>
    </location>
</feature>
<feature type="transmembrane region" description="Helical" evidence="7">
    <location>
        <begin position="395"/>
        <end position="419"/>
    </location>
</feature>